<dbReference type="PANTHER" id="PTHR30511">
    <property type="entry name" value="ALANINE RACEMASE"/>
    <property type="match status" value="1"/>
</dbReference>
<feature type="binding site" evidence="4">
    <location>
        <position position="143"/>
    </location>
    <ligand>
        <name>substrate</name>
    </ligand>
</feature>
<dbReference type="PANTHER" id="PTHR30511:SF0">
    <property type="entry name" value="ALANINE RACEMASE, CATABOLIC-RELATED"/>
    <property type="match status" value="1"/>
</dbReference>
<name>A0A1X7JTG0_9MICO</name>
<dbReference type="PROSITE" id="PS00395">
    <property type="entry name" value="ALANINE_RACEMASE"/>
    <property type="match status" value="1"/>
</dbReference>
<evidence type="ECO:0000256" key="1">
    <source>
        <dbReference type="ARBA" id="ARBA00001933"/>
    </source>
</evidence>
<comment type="catalytic activity">
    <reaction evidence="4">
        <text>L-alanine = D-alanine</text>
        <dbReference type="Rhea" id="RHEA:20249"/>
        <dbReference type="ChEBI" id="CHEBI:57416"/>
        <dbReference type="ChEBI" id="CHEBI:57972"/>
        <dbReference type="EC" id="5.1.1.1"/>
    </reaction>
</comment>
<evidence type="ECO:0000259" key="6">
    <source>
        <dbReference type="SMART" id="SM01005"/>
    </source>
</evidence>
<dbReference type="UniPathway" id="UPA00042">
    <property type="reaction ID" value="UER00497"/>
</dbReference>
<feature type="domain" description="Alanine racemase C-terminal" evidence="6">
    <location>
        <begin position="252"/>
        <end position="369"/>
    </location>
</feature>
<dbReference type="Gene3D" id="3.20.20.10">
    <property type="entry name" value="Alanine racemase"/>
    <property type="match status" value="1"/>
</dbReference>
<organism evidence="7 8">
    <name type="scientific">Agreia pratensis</name>
    <dbReference type="NCBI Taxonomy" id="150121"/>
    <lineage>
        <taxon>Bacteria</taxon>
        <taxon>Bacillati</taxon>
        <taxon>Actinomycetota</taxon>
        <taxon>Actinomycetes</taxon>
        <taxon>Micrococcales</taxon>
        <taxon>Microbacteriaceae</taxon>
        <taxon>Agreia</taxon>
    </lineage>
</organism>
<comment type="cofactor">
    <cofactor evidence="1 4 5">
        <name>pyridoxal 5'-phosphate</name>
        <dbReference type="ChEBI" id="CHEBI:597326"/>
    </cofactor>
</comment>
<dbReference type="Gene3D" id="2.40.37.10">
    <property type="entry name" value="Lyase, Ornithine Decarboxylase, Chain A, domain 1"/>
    <property type="match status" value="1"/>
</dbReference>
<dbReference type="NCBIfam" id="TIGR00492">
    <property type="entry name" value="alr"/>
    <property type="match status" value="1"/>
</dbReference>
<keyword evidence="8" id="KW-1185">Reference proteome</keyword>
<dbReference type="EC" id="5.1.1.1" evidence="4"/>
<comment type="caution">
    <text evidence="4">Lacks conserved residue(s) required for the propagation of feature annotation.</text>
</comment>
<dbReference type="GO" id="GO:0030170">
    <property type="term" value="F:pyridoxal phosphate binding"/>
    <property type="evidence" value="ECO:0007669"/>
    <property type="project" value="UniProtKB-UniRule"/>
</dbReference>
<accession>A0A1X7JTG0</accession>
<dbReference type="HAMAP" id="MF_01201">
    <property type="entry name" value="Ala_racemase"/>
    <property type="match status" value="1"/>
</dbReference>
<dbReference type="GO" id="GO:0030632">
    <property type="term" value="P:D-alanine biosynthetic process"/>
    <property type="evidence" value="ECO:0007669"/>
    <property type="project" value="UniProtKB-UniRule"/>
</dbReference>
<dbReference type="SUPFAM" id="SSF50621">
    <property type="entry name" value="Alanine racemase C-terminal domain-like"/>
    <property type="match status" value="1"/>
</dbReference>
<comment type="function">
    <text evidence="4">Catalyzes the interconversion of L-alanine and D-alanine. May also act on other amino acids.</text>
</comment>
<dbReference type="GO" id="GO:0005829">
    <property type="term" value="C:cytosol"/>
    <property type="evidence" value="ECO:0007669"/>
    <property type="project" value="TreeGrafter"/>
</dbReference>
<evidence type="ECO:0000256" key="5">
    <source>
        <dbReference type="PIRSR" id="PIRSR600821-50"/>
    </source>
</evidence>
<evidence type="ECO:0000256" key="3">
    <source>
        <dbReference type="ARBA" id="ARBA00023235"/>
    </source>
</evidence>
<dbReference type="Pfam" id="PF00842">
    <property type="entry name" value="Ala_racemase_C"/>
    <property type="match status" value="1"/>
</dbReference>
<feature type="active site" description="Proton acceptor; specific for D-alanine" evidence="4">
    <location>
        <position position="44"/>
    </location>
</feature>
<dbReference type="GO" id="GO:0009252">
    <property type="term" value="P:peptidoglycan biosynthetic process"/>
    <property type="evidence" value="ECO:0007669"/>
    <property type="project" value="TreeGrafter"/>
</dbReference>
<dbReference type="GO" id="GO:0008784">
    <property type="term" value="F:alanine racemase activity"/>
    <property type="evidence" value="ECO:0007669"/>
    <property type="project" value="UniProtKB-UniRule"/>
</dbReference>
<dbReference type="InterPro" id="IPR000821">
    <property type="entry name" value="Ala_racemase"/>
</dbReference>
<dbReference type="FunFam" id="3.20.20.10:FF:000002">
    <property type="entry name" value="Alanine racemase"/>
    <property type="match status" value="1"/>
</dbReference>
<comment type="similarity">
    <text evidence="4">Belongs to the alanine racemase family.</text>
</comment>
<evidence type="ECO:0000256" key="2">
    <source>
        <dbReference type="ARBA" id="ARBA00022898"/>
    </source>
</evidence>
<gene>
    <name evidence="7" type="ORF">SAMN06296010_1759</name>
</gene>
<dbReference type="OrthoDB" id="9813814at2"/>
<dbReference type="CDD" id="cd00430">
    <property type="entry name" value="PLPDE_III_AR"/>
    <property type="match status" value="1"/>
</dbReference>
<evidence type="ECO:0000313" key="8">
    <source>
        <dbReference type="Proteomes" id="UP000193244"/>
    </source>
</evidence>
<evidence type="ECO:0000313" key="7">
    <source>
        <dbReference type="EMBL" id="SMG31097.1"/>
    </source>
</evidence>
<dbReference type="EMBL" id="FXAY01000002">
    <property type="protein sequence ID" value="SMG31097.1"/>
    <property type="molecule type" value="Genomic_DNA"/>
</dbReference>
<dbReference type="RefSeq" id="WP_085484918.1">
    <property type="nucleotide sequence ID" value="NZ_FXAY01000002.1"/>
</dbReference>
<comment type="pathway">
    <text evidence="4">Amino-acid biosynthesis; D-alanine biosynthesis; D-alanine from L-alanine: step 1/1.</text>
</comment>
<feature type="modified residue" description="N6-(pyridoxal phosphate)lysine" evidence="4 5">
    <location>
        <position position="44"/>
    </location>
</feature>
<evidence type="ECO:0000256" key="4">
    <source>
        <dbReference type="HAMAP-Rule" id="MF_01201"/>
    </source>
</evidence>
<dbReference type="Proteomes" id="UP000193244">
    <property type="component" value="Unassembled WGS sequence"/>
</dbReference>
<dbReference type="InterPro" id="IPR029066">
    <property type="entry name" value="PLP-binding_barrel"/>
</dbReference>
<keyword evidence="2 4" id="KW-0663">Pyridoxal phosphate</keyword>
<dbReference type="STRING" id="150121.SAMN06296010_1759"/>
<dbReference type="Pfam" id="PF01168">
    <property type="entry name" value="Ala_racemase_N"/>
    <property type="match status" value="1"/>
</dbReference>
<sequence>MTTPDIGTTSAPDSVATIDLAAVRHNVARFVSLAEGSQVMTVVKANAYGHGAAPIARAALDGGATWLGVADLAEAFELRDAGITQPVLAWLHESHDDFAAAIEAGIDIGVSDLGQLTSLAHAQRAVGGAPASVHLKLDTGLGRNGADESIWGALFDEARRRELSGHVIVRGIFSHLSNADDDEDARQLERLHVGVETARQSGLRPQLRHLASTAAALRLPATRLDLVRVGIGAYGLSPLDHVGSAELDLRPAMTLRSTIVAVAPSSDADFVARSGIVPLGYGDGVPPQAAGRIHVTGSGGRFLVTRIESDHLVVEPVSAGTEVERGDLVTLFGDTAEGVASADDWARAADTINYEIVTRLGDRVAREFIA</sequence>
<dbReference type="InterPro" id="IPR001608">
    <property type="entry name" value="Ala_racemase_N"/>
</dbReference>
<dbReference type="InterPro" id="IPR020622">
    <property type="entry name" value="Ala_racemase_pyridoxalP-BS"/>
</dbReference>
<protein>
    <recommendedName>
        <fullName evidence="4">Alanine racemase</fullName>
        <ecNumber evidence="4">5.1.1.1</ecNumber>
    </recommendedName>
</protein>
<dbReference type="AlphaFoldDB" id="A0A1X7JTG0"/>
<reference evidence="8" key="1">
    <citation type="submission" date="2017-04" db="EMBL/GenBank/DDBJ databases">
        <authorList>
            <person name="Varghese N."/>
            <person name="Submissions S."/>
        </authorList>
    </citation>
    <scope>NUCLEOTIDE SEQUENCE [LARGE SCALE GENOMIC DNA]</scope>
    <source>
        <strain evidence="8">VKM Ac-2510</strain>
    </source>
</reference>
<dbReference type="InterPro" id="IPR011079">
    <property type="entry name" value="Ala_racemase_C"/>
</dbReference>
<dbReference type="InterPro" id="IPR009006">
    <property type="entry name" value="Ala_racemase/Decarboxylase_C"/>
</dbReference>
<dbReference type="PRINTS" id="PR00992">
    <property type="entry name" value="ALARACEMASE"/>
</dbReference>
<dbReference type="SUPFAM" id="SSF51419">
    <property type="entry name" value="PLP-binding barrel"/>
    <property type="match status" value="1"/>
</dbReference>
<keyword evidence="3 4" id="KW-0413">Isomerase</keyword>
<proteinExistence type="inferred from homology"/>
<dbReference type="SMART" id="SM01005">
    <property type="entry name" value="Ala_racemase_C"/>
    <property type="match status" value="1"/>
</dbReference>